<dbReference type="EMBL" id="BKCJ011130761">
    <property type="protein sequence ID" value="GFC91270.1"/>
    <property type="molecule type" value="Genomic_DNA"/>
</dbReference>
<gene>
    <name evidence="1" type="ORF">Tci_863240</name>
</gene>
<evidence type="ECO:0000313" key="1">
    <source>
        <dbReference type="EMBL" id="GFC91270.1"/>
    </source>
</evidence>
<proteinExistence type="predicted"/>
<keyword evidence="1" id="KW-0548">Nucleotidyltransferase</keyword>
<dbReference type="AlphaFoldDB" id="A0A699S1H3"/>
<keyword evidence="1" id="KW-0808">Transferase</keyword>
<accession>A0A699S1H3</accession>
<keyword evidence="1" id="KW-0695">RNA-directed DNA polymerase</keyword>
<reference evidence="1" key="1">
    <citation type="journal article" date="2019" name="Sci. Rep.">
        <title>Draft genome of Tanacetum cinerariifolium, the natural source of mosquito coil.</title>
        <authorList>
            <person name="Yamashiro T."/>
            <person name="Shiraishi A."/>
            <person name="Satake H."/>
            <person name="Nakayama K."/>
        </authorList>
    </citation>
    <scope>NUCLEOTIDE SEQUENCE</scope>
</reference>
<name>A0A699S1H3_TANCI</name>
<dbReference type="GO" id="GO:0003964">
    <property type="term" value="F:RNA-directed DNA polymerase activity"/>
    <property type="evidence" value="ECO:0007669"/>
    <property type="project" value="UniProtKB-KW"/>
</dbReference>
<sequence length="69" mass="7528">MAKIVVPATPGTANALPICKERVKETYGTISEEIRKKIDAEAEAVHIILTRIDNDIYSTVDACPNAKVM</sequence>
<protein>
    <submittedName>
        <fullName evidence="1">RNA-directed DNA polymerase, eukaryota</fullName>
    </submittedName>
</protein>
<organism evidence="1">
    <name type="scientific">Tanacetum cinerariifolium</name>
    <name type="common">Dalmatian daisy</name>
    <name type="synonym">Chrysanthemum cinerariifolium</name>
    <dbReference type="NCBI Taxonomy" id="118510"/>
    <lineage>
        <taxon>Eukaryota</taxon>
        <taxon>Viridiplantae</taxon>
        <taxon>Streptophyta</taxon>
        <taxon>Embryophyta</taxon>
        <taxon>Tracheophyta</taxon>
        <taxon>Spermatophyta</taxon>
        <taxon>Magnoliopsida</taxon>
        <taxon>eudicotyledons</taxon>
        <taxon>Gunneridae</taxon>
        <taxon>Pentapetalae</taxon>
        <taxon>asterids</taxon>
        <taxon>campanulids</taxon>
        <taxon>Asterales</taxon>
        <taxon>Asteraceae</taxon>
        <taxon>Asteroideae</taxon>
        <taxon>Anthemideae</taxon>
        <taxon>Anthemidinae</taxon>
        <taxon>Tanacetum</taxon>
    </lineage>
</organism>
<comment type="caution">
    <text evidence="1">The sequence shown here is derived from an EMBL/GenBank/DDBJ whole genome shotgun (WGS) entry which is preliminary data.</text>
</comment>